<gene>
    <name evidence="2" type="ORF">JIN83_16580</name>
</gene>
<sequence>MKDAVLGTLKEDKHIAHMLIGTILHKYRKVKLTISLEGEALENCLEWAREAVGDLKRIDDLAKQAACEHLLPLYNENWREYEQSDGRGAWEIISNPILTLDEIRSEFRLSTFQVEGVDSLCLWYSDGDLFGGHDVVVSSSERMNFDDLTVNLWG</sequence>
<dbReference type="Proteomes" id="UP000634206">
    <property type="component" value="Unassembled WGS sequence"/>
</dbReference>
<evidence type="ECO:0000313" key="2">
    <source>
        <dbReference type="EMBL" id="MBK1856585.1"/>
    </source>
</evidence>
<accession>A0AAE2SHC5</accession>
<dbReference type="InterPro" id="IPR019260">
    <property type="entry name" value="DUF2262"/>
</dbReference>
<proteinExistence type="predicted"/>
<comment type="caution">
    <text evidence="2">The sequence shown here is derived from an EMBL/GenBank/DDBJ whole genome shotgun (WGS) entry which is preliminary data.</text>
</comment>
<name>A0AAE2SHC5_9BACT</name>
<dbReference type="AlphaFoldDB" id="A0AAE2SHC5"/>
<feature type="domain" description="DUF2262" evidence="1">
    <location>
        <begin position="3"/>
        <end position="147"/>
    </location>
</feature>
<keyword evidence="3" id="KW-1185">Reference proteome</keyword>
<protein>
    <submittedName>
        <fullName evidence="2">DUF2262 domain-containing protein</fullName>
    </submittedName>
</protein>
<organism evidence="2 3">
    <name type="scientific">Oceaniferula flava</name>
    <dbReference type="NCBI Taxonomy" id="2800421"/>
    <lineage>
        <taxon>Bacteria</taxon>
        <taxon>Pseudomonadati</taxon>
        <taxon>Verrucomicrobiota</taxon>
        <taxon>Verrucomicrobiia</taxon>
        <taxon>Verrucomicrobiales</taxon>
        <taxon>Verrucomicrobiaceae</taxon>
        <taxon>Oceaniferula</taxon>
    </lineage>
</organism>
<reference evidence="2" key="1">
    <citation type="submission" date="2021-01" db="EMBL/GenBank/DDBJ databases">
        <title>Modified the classification status of verrucomicrobia.</title>
        <authorList>
            <person name="Feng X."/>
        </authorList>
    </citation>
    <scope>NUCLEOTIDE SEQUENCE</scope>
    <source>
        <strain evidence="2">5K15</strain>
    </source>
</reference>
<dbReference type="EMBL" id="JAENIG010000022">
    <property type="protein sequence ID" value="MBK1856585.1"/>
    <property type="molecule type" value="Genomic_DNA"/>
</dbReference>
<evidence type="ECO:0000259" key="1">
    <source>
        <dbReference type="Pfam" id="PF10020"/>
    </source>
</evidence>
<dbReference type="RefSeq" id="WP_309491205.1">
    <property type="nucleotide sequence ID" value="NZ_JAENIG010000022.1"/>
</dbReference>
<dbReference type="Pfam" id="PF10020">
    <property type="entry name" value="DUF2262"/>
    <property type="match status" value="1"/>
</dbReference>
<evidence type="ECO:0000313" key="3">
    <source>
        <dbReference type="Proteomes" id="UP000634206"/>
    </source>
</evidence>